<protein>
    <recommendedName>
        <fullName evidence="4">Secreted protein</fullName>
    </recommendedName>
</protein>
<comment type="caution">
    <text evidence="2">The sequence shown here is derived from an EMBL/GenBank/DDBJ whole genome shotgun (WGS) entry which is preliminary data.</text>
</comment>
<name>A0A1C7M745_GRIFR</name>
<evidence type="ECO:0000313" key="2">
    <source>
        <dbReference type="EMBL" id="OBZ72730.1"/>
    </source>
</evidence>
<dbReference type="Proteomes" id="UP000092993">
    <property type="component" value="Unassembled WGS sequence"/>
</dbReference>
<dbReference type="AlphaFoldDB" id="A0A1C7M745"/>
<sequence length="85" mass="9611">MWFKLASAFASGALIYPSVIAKQSPLFSTITYRSFQPITNVPDPYRNGICAISFRNIYPNSCCHIRPTGSTWKAMAIQHDLSRRQ</sequence>
<reference evidence="2 3" key="1">
    <citation type="submission" date="2016-03" db="EMBL/GenBank/DDBJ databases">
        <title>Whole genome sequencing of Grifola frondosa 9006-11.</title>
        <authorList>
            <person name="Min B."/>
            <person name="Park H."/>
            <person name="Kim J.-G."/>
            <person name="Cho H."/>
            <person name="Oh Y.-L."/>
            <person name="Kong W.-S."/>
            <person name="Choi I.-G."/>
        </authorList>
    </citation>
    <scope>NUCLEOTIDE SEQUENCE [LARGE SCALE GENOMIC DNA]</scope>
    <source>
        <strain evidence="2 3">9006-11</strain>
    </source>
</reference>
<evidence type="ECO:0000313" key="3">
    <source>
        <dbReference type="Proteomes" id="UP000092993"/>
    </source>
</evidence>
<keyword evidence="1" id="KW-0732">Signal</keyword>
<keyword evidence="3" id="KW-1185">Reference proteome</keyword>
<feature type="signal peptide" evidence="1">
    <location>
        <begin position="1"/>
        <end position="21"/>
    </location>
</feature>
<feature type="chain" id="PRO_5008888972" description="Secreted protein" evidence="1">
    <location>
        <begin position="22"/>
        <end position="85"/>
    </location>
</feature>
<organism evidence="2 3">
    <name type="scientific">Grifola frondosa</name>
    <name type="common">Maitake</name>
    <name type="synonym">Polyporus frondosus</name>
    <dbReference type="NCBI Taxonomy" id="5627"/>
    <lineage>
        <taxon>Eukaryota</taxon>
        <taxon>Fungi</taxon>
        <taxon>Dikarya</taxon>
        <taxon>Basidiomycota</taxon>
        <taxon>Agaricomycotina</taxon>
        <taxon>Agaricomycetes</taxon>
        <taxon>Polyporales</taxon>
        <taxon>Grifolaceae</taxon>
        <taxon>Grifola</taxon>
    </lineage>
</organism>
<proteinExistence type="predicted"/>
<dbReference type="EMBL" id="LUGG01000009">
    <property type="protein sequence ID" value="OBZ72730.1"/>
    <property type="molecule type" value="Genomic_DNA"/>
</dbReference>
<evidence type="ECO:0008006" key="4">
    <source>
        <dbReference type="Google" id="ProtNLM"/>
    </source>
</evidence>
<evidence type="ECO:0000256" key="1">
    <source>
        <dbReference type="SAM" id="SignalP"/>
    </source>
</evidence>
<accession>A0A1C7M745</accession>
<gene>
    <name evidence="2" type="ORF">A0H81_07726</name>
</gene>